<evidence type="ECO:0000313" key="3">
    <source>
        <dbReference type="EMBL" id="MFC4355242.1"/>
    </source>
</evidence>
<keyword evidence="2" id="KW-0732">Signal</keyword>
<evidence type="ECO:0000256" key="2">
    <source>
        <dbReference type="SAM" id="SignalP"/>
    </source>
</evidence>
<protein>
    <submittedName>
        <fullName evidence="3">Uncharacterized protein</fullName>
    </submittedName>
</protein>
<name>A0ABV8UWQ1_9BACL</name>
<comment type="caution">
    <text evidence="3">The sequence shown here is derived from an EMBL/GenBank/DDBJ whole genome shotgun (WGS) entry which is preliminary data.</text>
</comment>
<keyword evidence="4" id="KW-1185">Reference proteome</keyword>
<dbReference type="Proteomes" id="UP001595733">
    <property type="component" value="Unassembled WGS sequence"/>
</dbReference>
<organism evidence="3 4">
    <name type="scientific">Chryseomicrobium palamuruense</name>
    <dbReference type="NCBI Taxonomy" id="682973"/>
    <lineage>
        <taxon>Bacteria</taxon>
        <taxon>Bacillati</taxon>
        <taxon>Bacillota</taxon>
        <taxon>Bacilli</taxon>
        <taxon>Bacillales</taxon>
        <taxon>Caryophanaceae</taxon>
        <taxon>Chryseomicrobium</taxon>
    </lineage>
</organism>
<feature type="region of interest" description="Disordered" evidence="1">
    <location>
        <begin position="80"/>
        <end position="104"/>
    </location>
</feature>
<dbReference type="RefSeq" id="WP_378141650.1">
    <property type="nucleotide sequence ID" value="NZ_JBHSEF010000022.1"/>
</dbReference>
<reference evidence="4" key="1">
    <citation type="journal article" date="2019" name="Int. J. Syst. Evol. Microbiol.">
        <title>The Global Catalogue of Microorganisms (GCM) 10K type strain sequencing project: providing services to taxonomists for standard genome sequencing and annotation.</title>
        <authorList>
            <consortium name="The Broad Institute Genomics Platform"/>
            <consortium name="The Broad Institute Genome Sequencing Center for Infectious Disease"/>
            <person name="Wu L."/>
            <person name="Ma J."/>
        </authorList>
    </citation>
    <scope>NUCLEOTIDE SEQUENCE [LARGE SCALE GENOMIC DNA]</scope>
    <source>
        <strain evidence="4">CCUG 50353</strain>
    </source>
</reference>
<feature type="signal peptide" evidence="2">
    <location>
        <begin position="1"/>
        <end position="27"/>
    </location>
</feature>
<feature type="compositionally biased region" description="Basic and acidic residues" evidence="1">
    <location>
        <begin position="81"/>
        <end position="91"/>
    </location>
</feature>
<proteinExistence type="predicted"/>
<dbReference type="EMBL" id="JBHSEF010000022">
    <property type="protein sequence ID" value="MFC4355242.1"/>
    <property type="molecule type" value="Genomic_DNA"/>
</dbReference>
<accession>A0ABV8UWQ1</accession>
<evidence type="ECO:0000313" key="4">
    <source>
        <dbReference type="Proteomes" id="UP001595733"/>
    </source>
</evidence>
<gene>
    <name evidence="3" type="ORF">ACFO0S_09310</name>
</gene>
<evidence type="ECO:0000256" key="1">
    <source>
        <dbReference type="SAM" id="MobiDB-lite"/>
    </source>
</evidence>
<feature type="chain" id="PRO_5046438450" evidence="2">
    <location>
        <begin position="28"/>
        <end position="257"/>
    </location>
</feature>
<sequence length="257" mass="27675">MKKTLKTKMIAGTTAVALFSGAGFAFANTNAGDAFKAWYDGQFGRAETHVAQQVAAYAYGKEQDARTYYAAELSKLNTQIDNERKDQKDAKSNSMDAKAQGHIDSMNAEKTEILNGMEGQFLALESEVKGIIDFAADELEKAANTHFEGKATEAGDAAFTSLQTDLNTAKGDANNKLSDAITAAKGDVNRALRTNTNDSVGELKGYLDEVYAQLKLDVTAIVDGYITTQKERLAAEATRIEGESTSDLDTIVSNINK</sequence>